<name>A0AAP2DYV8_9BACT</name>
<accession>A0AAP2DYV8</accession>
<proteinExistence type="predicted"/>
<evidence type="ECO:0000256" key="1">
    <source>
        <dbReference type="SAM" id="SignalP"/>
    </source>
</evidence>
<protein>
    <submittedName>
        <fullName evidence="2">Uncharacterized protein</fullName>
    </submittedName>
</protein>
<reference evidence="2 3" key="1">
    <citation type="submission" date="2021-05" db="EMBL/GenBank/DDBJ databases">
        <title>A Polyphasic approach of four new species of the genus Ohtaekwangia: Ohtaekwangia histidinii sp. nov., Ohtaekwangia cretensis sp. nov., Ohtaekwangia indiensis sp. nov., Ohtaekwangia reichenbachii sp. nov. from diverse environment.</title>
        <authorList>
            <person name="Octaviana S."/>
        </authorList>
    </citation>
    <scope>NUCLEOTIDE SEQUENCE [LARGE SCALE GENOMIC DNA]</scope>
    <source>
        <strain evidence="2 3">PWU5</strain>
    </source>
</reference>
<evidence type="ECO:0000313" key="2">
    <source>
        <dbReference type="EMBL" id="MBT1708587.1"/>
    </source>
</evidence>
<comment type="caution">
    <text evidence="2">The sequence shown here is derived from an EMBL/GenBank/DDBJ whole genome shotgun (WGS) entry which is preliminary data.</text>
</comment>
<sequence length="201" mass="22744">MIRFFLPAIAVFFALGAFAQSPAALDQEQYTLASIRRMRAVQFLMGPCEPLAKKSVIRRHRYEVRLKGDSTFQKAGRIERYGRGDIFVMGGGHNYDIIKPDSTVRMNRIVNNRRKLEGVPHKGGWVFRIVTGAVRGYSPYPEETLSRVVYMQLEPNGPIEVADVQRLGEIMEGNEAALALLRRKKIGAAMERYNQDVVGEE</sequence>
<organism evidence="2 3">
    <name type="scientific">Dawidia cretensis</name>
    <dbReference type="NCBI Taxonomy" id="2782350"/>
    <lineage>
        <taxon>Bacteria</taxon>
        <taxon>Pseudomonadati</taxon>
        <taxon>Bacteroidota</taxon>
        <taxon>Cytophagia</taxon>
        <taxon>Cytophagales</taxon>
        <taxon>Chryseotaleaceae</taxon>
        <taxon>Dawidia</taxon>
    </lineage>
</organism>
<dbReference type="EMBL" id="JAHESE010000007">
    <property type="protein sequence ID" value="MBT1708587.1"/>
    <property type="molecule type" value="Genomic_DNA"/>
</dbReference>
<dbReference type="RefSeq" id="WP_254084178.1">
    <property type="nucleotide sequence ID" value="NZ_JAHESE010000007.1"/>
</dbReference>
<evidence type="ECO:0000313" key="3">
    <source>
        <dbReference type="Proteomes" id="UP001319080"/>
    </source>
</evidence>
<keyword evidence="3" id="KW-1185">Reference proteome</keyword>
<feature type="chain" id="PRO_5043042974" evidence="1">
    <location>
        <begin position="20"/>
        <end position="201"/>
    </location>
</feature>
<dbReference type="AlphaFoldDB" id="A0AAP2DYV8"/>
<dbReference type="Proteomes" id="UP001319080">
    <property type="component" value="Unassembled WGS sequence"/>
</dbReference>
<feature type="signal peptide" evidence="1">
    <location>
        <begin position="1"/>
        <end position="19"/>
    </location>
</feature>
<gene>
    <name evidence="2" type="ORF">KK062_10140</name>
</gene>
<keyword evidence="1" id="KW-0732">Signal</keyword>